<feature type="chain" id="PRO_5040935458" description="PE-PGRS family protein" evidence="2">
    <location>
        <begin position="20"/>
        <end position="171"/>
    </location>
</feature>
<evidence type="ECO:0000256" key="2">
    <source>
        <dbReference type="SAM" id="SignalP"/>
    </source>
</evidence>
<keyword evidence="4" id="KW-1185">Reference proteome</keyword>
<evidence type="ECO:0000313" key="3">
    <source>
        <dbReference type="EMBL" id="MDC3979102.1"/>
    </source>
</evidence>
<evidence type="ECO:0000256" key="1">
    <source>
        <dbReference type="SAM" id="MobiDB-lite"/>
    </source>
</evidence>
<evidence type="ECO:0008006" key="5">
    <source>
        <dbReference type="Google" id="ProtNLM"/>
    </source>
</evidence>
<feature type="region of interest" description="Disordered" evidence="1">
    <location>
        <begin position="25"/>
        <end position="57"/>
    </location>
</feature>
<evidence type="ECO:0000313" key="4">
    <source>
        <dbReference type="Proteomes" id="UP001151081"/>
    </source>
</evidence>
<dbReference type="EMBL" id="JAGTJJ010000001">
    <property type="protein sequence ID" value="MDC3979102.1"/>
    <property type="molecule type" value="Genomic_DNA"/>
</dbReference>
<keyword evidence="2" id="KW-0732">Signal</keyword>
<dbReference type="RefSeq" id="WP_272418492.1">
    <property type="nucleotide sequence ID" value="NZ_JAGTJJ010000001.1"/>
</dbReference>
<feature type="signal peptide" evidence="2">
    <location>
        <begin position="1"/>
        <end position="19"/>
    </location>
</feature>
<reference evidence="3 4" key="1">
    <citation type="submission" date="2021-04" db="EMBL/GenBank/DDBJ databases">
        <title>Genome analysis of Polyangium sp.</title>
        <authorList>
            <person name="Li Y."/>
            <person name="Wang J."/>
        </authorList>
    </citation>
    <scope>NUCLEOTIDE SEQUENCE [LARGE SCALE GENOMIC DNA]</scope>
    <source>
        <strain evidence="3 4">SDU14</strain>
    </source>
</reference>
<organism evidence="3 4">
    <name type="scientific">Polyangium jinanense</name>
    <dbReference type="NCBI Taxonomy" id="2829994"/>
    <lineage>
        <taxon>Bacteria</taxon>
        <taxon>Pseudomonadati</taxon>
        <taxon>Myxococcota</taxon>
        <taxon>Polyangia</taxon>
        <taxon>Polyangiales</taxon>
        <taxon>Polyangiaceae</taxon>
        <taxon>Polyangium</taxon>
    </lineage>
</organism>
<gene>
    <name evidence="3" type="ORF">KEG57_01240</name>
</gene>
<sequence length="171" mass="16247">MKWTFAAVIVSLGALVACSSDGSSGNGGGGGEGGDDWGGNGGSGGKTTSAASASGGSGGTGGAGGSGGAGGGGSTCDNTGNCNGCQQCAQTNGGPCVDEAQAFQMSPNSQTFYSCITPCTMLPANEQQTCAQTCCMANQAACMSYGTFVNCVLCDTCYADCNGAGQGCPAP</sequence>
<dbReference type="AlphaFoldDB" id="A0A9X4AQK4"/>
<dbReference type="PROSITE" id="PS51257">
    <property type="entry name" value="PROKAR_LIPOPROTEIN"/>
    <property type="match status" value="1"/>
</dbReference>
<accession>A0A9X4AQK4</accession>
<name>A0A9X4AQK4_9BACT</name>
<comment type="caution">
    <text evidence="3">The sequence shown here is derived from an EMBL/GenBank/DDBJ whole genome shotgun (WGS) entry which is preliminary data.</text>
</comment>
<feature type="compositionally biased region" description="Gly residues" evidence="1">
    <location>
        <begin position="25"/>
        <end position="45"/>
    </location>
</feature>
<proteinExistence type="predicted"/>
<protein>
    <recommendedName>
        <fullName evidence="5">PE-PGRS family protein</fullName>
    </recommendedName>
</protein>
<dbReference type="Proteomes" id="UP001151081">
    <property type="component" value="Unassembled WGS sequence"/>
</dbReference>